<proteinExistence type="predicted"/>
<feature type="compositionally biased region" description="Basic and acidic residues" evidence="1">
    <location>
        <begin position="33"/>
        <end position="43"/>
    </location>
</feature>
<accession>A0ABW2XQN9</accession>
<keyword evidence="3" id="KW-1185">Reference proteome</keyword>
<name>A0ABW2XQN9_9ACTN</name>
<evidence type="ECO:0000313" key="2">
    <source>
        <dbReference type="EMBL" id="MFD0688644.1"/>
    </source>
</evidence>
<feature type="region of interest" description="Disordered" evidence="1">
    <location>
        <begin position="28"/>
        <end position="72"/>
    </location>
</feature>
<dbReference type="EMBL" id="JBHTGP010000015">
    <property type="protein sequence ID" value="MFD0688644.1"/>
    <property type="molecule type" value="Genomic_DNA"/>
</dbReference>
<dbReference type="Proteomes" id="UP001597063">
    <property type="component" value="Unassembled WGS sequence"/>
</dbReference>
<sequence>MRRNLNQRYGRWEARFRVTRGEGYSAAVLLRPKSNDGKRDPHRQSGSQHIHHPGGTQHGFTPVKKDFTRPAA</sequence>
<organism evidence="2 3">
    <name type="scientific">Actinomadura fibrosa</name>
    <dbReference type="NCBI Taxonomy" id="111802"/>
    <lineage>
        <taxon>Bacteria</taxon>
        <taxon>Bacillati</taxon>
        <taxon>Actinomycetota</taxon>
        <taxon>Actinomycetes</taxon>
        <taxon>Streptosporangiales</taxon>
        <taxon>Thermomonosporaceae</taxon>
        <taxon>Actinomadura</taxon>
    </lineage>
</organism>
<dbReference type="RefSeq" id="WP_207399432.1">
    <property type="nucleotide sequence ID" value="NZ_CAACUY010000003.1"/>
</dbReference>
<evidence type="ECO:0000256" key="1">
    <source>
        <dbReference type="SAM" id="MobiDB-lite"/>
    </source>
</evidence>
<reference evidence="3" key="1">
    <citation type="journal article" date="2019" name="Int. J. Syst. Evol. Microbiol.">
        <title>The Global Catalogue of Microorganisms (GCM) 10K type strain sequencing project: providing services to taxonomists for standard genome sequencing and annotation.</title>
        <authorList>
            <consortium name="The Broad Institute Genomics Platform"/>
            <consortium name="The Broad Institute Genome Sequencing Center for Infectious Disease"/>
            <person name="Wu L."/>
            <person name="Ma J."/>
        </authorList>
    </citation>
    <scope>NUCLEOTIDE SEQUENCE [LARGE SCALE GENOMIC DNA]</scope>
    <source>
        <strain evidence="3">JCM 9371</strain>
    </source>
</reference>
<evidence type="ECO:0008006" key="4">
    <source>
        <dbReference type="Google" id="ProtNLM"/>
    </source>
</evidence>
<protein>
    <recommendedName>
        <fullName evidence="4">Transposase</fullName>
    </recommendedName>
</protein>
<feature type="compositionally biased region" description="Basic and acidic residues" evidence="1">
    <location>
        <begin position="63"/>
        <end position="72"/>
    </location>
</feature>
<gene>
    <name evidence="2" type="ORF">ACFQZM_29410</name>
</gene>
<evidence type="ECO:0000313" key="3">
    <source>
        <dbReference type="Proteomes" id="UP001597063"/>
    </source>
</evidence>
<comment type="caution">
    <text evidence="2">The sequence shown here is derived from an EMBL/GenBank/DDBJ whole genome shotgun (WGS) entry which is preliminary data.</text>
</comment>